<dbReference type="AlphaFoldDB" id="A0A9D4VA49"/>
<keyword evidence="3" id="KW-1185">Reference proteome</keyword>
<protein>
    <submittedName>
        <fullName evidence="2">Uncharacterized protein</fullName>
    </submittedName>
</protein>
<feature type="transmembrane region" description="Helical" evidence="1">
    <location>
        <begin position="39"/>
        <end position="61"/>
    </location>
</feature>
<comment type="caution">
    <text evidence="2">The sequence shown here is derived from an EMBL/GenBank/DDBJ whole genome shotgun (WGS) entry which is preliminary data.</text>
</comment>
<dbReference type="EMBL" id="JABFUD020000002">
    <property type="protein sequence ID" value="KAI5082710.1"/>
    <property type="molecule type" value="Genomic_DNA"/>
</dbReference>
<keyword evidence="1" id="KW-0472">Membrane</keyword>
<keyword evidence="1" id="KW-0812">Transmembrane</keyword>
<evidence type="ECO:0000313" key="2">
    <source>
        <dbReference type="EMBL" id="KAI5082710.1"/>
    </source>
</evidence>
<gene>
    <name evidence="2" type="ORF">GOP47_0002453</name>
</gene>
<accession>A0A9D4VA49</accession>
<sequence length="129" mass="13754">MSALPSLPFRNSNLLAFNAGALSLLTIAAKPSPLDDAYAVNEIVLLLQTVSICAALGAFMPSIASSFDLTNQLGSNVAGVTLLVLTTNFILFLQKFYVLDGTTGEHGLPWPVIQAYDARYKSQSCRETG</sequence>
<keyword evidence="1" id="KW-1133">Transmembrane helix</keyword>
<proteinExistence type="predicted"/>
<evidence type="ECO:0000256" key="1">
    <source>
        <dbReference type="SAM" id="Phobius"/>
    </source>
</evidence>
<organism evidence="2 3">
    <name type="scientific">Adiantum capillus-veneris</name>
    <name type="common">Maidenhair fern</name>
    <dbReference type="NCBI Taxonomy" id="13818"/>
    <lineage>
        <taxon>Eukaryota</taxon>
        <taxon>Viridiplantae</taxon>
        <taxon>Streptophyta</taxon>
        <taxon>Embryophyta</taxon>
        <taxon>Tracheophyta</taxon>
        <taxon>Polypodiopsida</taxon>
        <taxon>Polypodiidae</taxon>
        <taxon>Polypodiales</taxon>
        <taxon>Pteridineae</taxon>
        <taxon>Pteridaceae</taxon>
        <taxon>Vittarioideae</taxon>
        <taxon>Adiantum</taxon>
    </lineage>
</organism>
<name>A0A9D4VA49_ADICA</name>
<dbReference type="Proteomes" id="UP000886520">
    <property type="component" value="Chromosome 3"/>
</dbReference>
<evidence type="ECO:0000313" key="3">
    <source>
        <dbReference type="Proteomes" id="UP000886520"/>
    </source>
</evidence>
<feature type="transmembrane region" description="Helical" evidence="1">
    <location>
        <begin position="73"/>
        <end position="93"/>
    </location>
</feature>
<reference evidence="2" key="1">
    <citation type="submission" date="2021-01" db="EMBL/GenBank/DDBJ databases">
        <title>Adiantum capillus-veneris genome.</title>
        <authorList>
            <person name="Fang Y."/>
            <person name="Liao Q."/>
        </authorList>
    </citation>
    <scope>NUCLEOTIDE SEQUENCE</scope>
    <source>
        <strain evidence="2">H3</strain>
        <tissue evidence="2">Leaf</tissue>
    </source>
</reference>